<dbReference type="SUPFAM" id="SSF47336">
    <property type="entry name" value="ACP-like"/>
    <property type="match status" value="1"/>
</dbReference>
<dbReference type="Gene3D" id="1.10.1200.10">
    <property type="entry name" value="ACP-like"/>
    <property type="match status" value="1"/>
</dbReference>
<accession>A0A3A4ZKI8</accession>
<name>A0A3A4ZKI8_UNCKA</name>
<dbReference type="InterPro" id="IPR009081">
    <property type="entry name" value="PP-bd_ACP"/>
</dbReference>
<dbReference type="PROSITE" id="PS50075">
    <property type="entry name" value="CARRIER"/>
    <property type="match status" value="1"/>
</dbReference>
<reference evidence="2 3" key="1">
    <citation type="journal article" date="2017" name="ISME J.">
        <title>Energy and carbon metabolisms in a deep terrestrial subsurface fluid microbial community.</title>
        <authorList>
            <person name="Momper L."/>
            <person name="Jungbluth S.P."/>
            <person name="Lee M.D."/>
            <person name="Amend J.P."/>
        </authorList>
    </citation>
    <scope>NUCLEOTIDE SEQUENCE [LARGE SCALE GENOMIC DNA]</scope>
    <source>
        <strain evidence="2">SURF_46</strain>
    </source>
</reference>
<protein>
    <submittedName>
        <fullName evidence="2">Acyl carrier protein</fullName>
    </submittedName>
</protein>
<dbReference type="Proteomes" id="UP000265540">
    <property type="component" value="Unassembled WGS sequence"/>
</dbReference>
<evidence type="ECO:0000259" key="1">
    <source>
        <dbReference type="PROSITE" id="PS50075"/>
    </source>
</evidence>
<evidence type="ECO:0000313" key="2">
    <source>
        <dbReference type="EMBL" id="RJR27387.1"/>
    </source>
</evidence>
<feature type="domain" description="Carrier" evidence="1">
    <location>
        <begin position="1"/>
        <end position="76"/>
    </location>
</feature>
<sequence length="77" mass="8984">MNETAKKIIKIIIDKSGHEHDEIDESSYFEDDLNIGEMELMEILTEIEEKFQVEVVQEKETLETVGDLIDLVMEQLE</sequence>
<proteinExistence type="predicted"/>
<organism evidence="2 3">
    <name type="scientific">candidate division WWE3 bacterium</name>
    <dbReference type="NCBI Taxonomy" id="2053526"/>
    <lineage>
        <taxon>Bacteria</taxon>
        <taxon>Katanobacteria</taxon>
    </lineage>
</organism>
<dbReference type="AlphaFoldDB" id="A0A3A4ZKI8"/>
<dbReference type="InterPro" id="IPR036736">
    <property type="entry name" value="ACP-like_sf"/>
</dbReference>
<gene>
    <name evidence="2" type="ORF">C4561_02445</name>
</gene>
<comment type="caution">
    <text evidence="2">The sequence shown here is derived from an EMBL/GenBank/DDBJ whole genome shotgun (WGS) entry which is preliminary data.</text>
</comment>
<dbReference type="EMBL" id="QZJF01000012">
    <property type="protein sequence ID" value="RJR27387.1"/>
    <property type="molecule type" value="Genomic_DNA"/>
</dbReference>
<evidence type="ECO:0000313" key="3">
    <source>
        <dbReference type="Proteomes" id="UP000265540"/>
    </source>
</evidence>